<keyword evidence="2" id="KW-1185">Reference proteome</keyword>
<evidence type="ECO:0000313" key="2">
    <source>
        <dbReference type="Proteomes" id="UP000249829"/>
    </source>
</evidence>
<protein>
    <submittedName>
        <fullName evidence="1">Uncharacterized protein</fullName>
    </submittedName>
</protein>
<organism evidence="1 2">
    <name type="scientific">Aspergillus violaceofuscus (strain CBS 115571)</name>
    <dbReference type="NCBI Taxonomy" id="1450538"/>
    <lineage>
        <taxon>Eukaryota</taxon>
        <taxon>Fungi</taxon>
        <taxon>Dikarya</taxon>
        <taxon>Ascomycota</taxon>
        <taxon>Pezizomycotina</taxon>
        <taxon>Eurotiomycetes</taxon>
        <taxon>Eurotiomycetidae</taxon>
        <taxon>Eurotiales</taxon>
        <taxon>Aspergillaceae</taxon>
        <taxon>Aspergillus</taxon>
    </lineage>
</organism>
<gene>
    <name evidence="1" type="ORF">BO99DRAFT_399167</name>
</gene>
<dbReference type="AlphaFoldDB" id="A0A2V5HNU6"/>
<evidence type="ECO:0000313" key="1">
    <source>
        <dbReference type="EMBL" id="PYI23243.1"/>
    </source>
</evidence>
<dbReference type="EMBL" id="KZ825106">
    <property type="protein sequence ID" value="PYI23243.1"/>
    <property type="molecule type" value="Genomic_DNA"/>
</dbReference>
<name>A0A2V5HNU6_ASPV1</name>
<proteinExistence type="predicted"/>
<reference evidence="1 2" key="1">
    <citation type="submission" date="2018-02" db="EMBL/GenBank/DDBJ databases">
        <title>The genomes of Aspergillus section Nigri reveals drivers in fungal speciation.</title>
        <authorList>
            <consortium name="DOE Joint Genome Institute"/>
            <person name="Vesth T.C."/>
            <person name="Nybo J."/>
            <person name="Theobald S."/>
            <person name="Brandl J."/>
            <person name="Frisvad J.C."/>
            <person name="Nielsen K.F."/>
            <person name="Lyhne E.K."/>
            <person name="Kogle M.E."/>
            <person name="Kuo A."/>
            <person name="Riley R."/>
            <person name="Clum A."/>
            <person name="Nolan M."/>
            <person name="Lipzen A."/>
            <person name="Salamov A."/>
            <person name="Henrissat B."/>
            <person name="Wiebenga A."/>
            <person name="De vries R.P."/>
            <person name="Grigoriev I.V."/>
            <person name="Mortensen U.H."/>
            <person name="Andersen M.R."/>
            <person name="Baker S.E."/>
        </authorList>
    </citation>
    <scope>NUCLEOTIDE SEQUENCE [LARGE SCALE GENOMIC DNA]</scope>
    <source>
        <strain evidence="1 2">CBS 115571</strain>
    </source>
</reference>
<accession>A0A2V5HNU6</accession>
<sequence>MAMVRKGGMNARLTFYRFFWLVWHCEWLSILDLLGHTGWRYTSADLMLGDTGGTSEPPSYYNRIYS</sequence>
<dbReference type="Proteomes" id="UP000249829">
    <property type="component" value="Unassembled WGS sequence"/>
</dbReference>